<dbReference type="Pfam" id="PF00300">
    <property type="entry name" value="His_Phos_1"/>
    <property type="match status" value="1"/>
</dbReference>
<dbReference type="EMBL" id="JBHSDK010000007">
    <property type="protein sequence ID" value="MFC4334522.1"/>
    <property type="molecule type" value="Genomic_DNA"/>
</dbReference>
<organism evidence="1 2">
    <name type="scientific">Salininema proteolyticum</name>
    <dbReference type="NCBI Taxonomy" id="1607685"/>
    <lineage>
        <taxon>Bacteria</taxon>
        <taxon>Bacillati</taxon>
        <taxon>Actinomycetota</taxon>
        <taxon>Actinomycetes</taxon>
        <taxon>Glycomycetales</taxon>
        <taxon>Glycomycetaceae</taxon>
        <taxon>Salininema</taxon>
    </lineage>
</organism>
<dbReference type="SMART" id="SM00855">
    <property type="entry name" value="PGAM"/>
    <property type="match status" value="1"/>
</dbReference>
<sequence length="216" mass="23829">MVSKIIVVRHGRTEWNISGRIQGSTDIPLDEVGTAQAADAAEALAEYKPSRIVSSDLSRAVATAEPVADLVGVAIERDARLRERAFGPWEGLKNEEIRDRFAEDHMRWKSGRPVENPEIETWDALQERCLEAVEDLTHAADGTLMVFTHGGAARHLIAGILGWDHDAAGALAGMDNVHWTDLRRMKNGRWRMFGFNLGVRSVHDLGSSPLSKANQS</sequence>
<dbReference type="CDD" id="cd07067">
    <property type="entry name" value="HP_PGM_like"/>
    <property type="match status" value="1"/>
</dbReference>
<reference evidence="2" key="1">
    <citation type="journal article" date="2019" name="Int. J. Syst. Evol. Microbiol.">
        <title>The Global Catalogue of Microorganisms (GCM) 10K type strain sequencing project: providing services to taxonomists for standard genome sequencing and annotation.</title>
        <authorList>
            <consortium name="The Broad Institute Genomics Platform"/>
            <consortium name="The Broad Institute Genome Sequencing Center for Infectious Disease"/>
            <person name="Wu L."/>
            <person name="Ma J."/>
        </authorList>
    </citation>
    <scope>NUCLEOTIDE SEQUENCE [LARGE SCALE GENOMIC DNA]</scope>
    <source>
        <strain evidence="2">IBRC-M 10908</strain>
    </source>
</reference>
<comment type="caution">
    <text evidence="1">The sequence shown here is derived from an EMBL/GenBank/DDBJ whole genome shotgun (WGS) entry which is preliminary data.</text>
</comment>
<dbReference type="InterPro" id="IPR013078">
    <property type="entry name" value="His_Pase_superF_clade-1"/>
</dbReference>
<dbReference type="RefSeq" id="WP_380618301.1">
    <property type="nucleotide sequence ID" value="NZ_JBHSDK010000007.1"/>
</dbReference>
<accession>A0ABV8TV92</accession>
<evidence type="ECO:0000313" key="2">
    <source>
        <dbReference type="Proteomes" id="UP001595823"/>
    </source>
</evidence>
<keyword evidence="2" id="KW-1185">Reference proteome</keyword>
<protein>
    <submittedName>
        <fullName evidence="1">Histidine phosphatase family protein</fullName>
    </submittedName>
</protein>
<dbReference type="PANTHER" id="PTHR48100:SF1">
    <property type="entry name" value="HISTIDINE PHOSPHATASE FAMILY PROTEIN-RELATED"/>
    <property type="match status" value="1"/>
</dbReference>
<dbReference type="InterPro" id="IPR029033">
    <property type="entry name" value="His_PPase_superfam"/>
</dbReference>
<proteinExistence type="predicted"/>
<dbReference type="PANTHER" id="PTHR48100">
    <property type="entry name" value="BROAD-SPECIFICITY PHOSPHATASE YOR283W-RELATED"/>
    <property type="match status" value="1"/>
</dbReference>
<dbReference type="SUPFAM" id="SSF53254">
    <property type="entry name" value="Phosphoglycerate mutase-like"/>
    <property type="match status" value="1"/>
</dbReference>
<dbReference type="InterPro" id="IPR050275">
    <property type="entry name" value="PGM_Phosphatase"/>
</dbReference>
<name>A0ABV8TV92_9ACTN</name>
<dbReference type="Gene3D" id="3.40.50.1240">
    <property type="entry name" value="Phosphoglycerate mutase-like"/>
    <property type="match status" value="1"/>
</dbReference>
<gene>
    <name evidence="1" type="ORF">ACFPET_04840</name>
</gene>
<dbReference type="Proteomes" id="UP001595823">
    <property type="component" value="Unassembled WGS sequence"/>
</dbReference>
<evidence type="ECO:0000313" key="1">
    <source>
        <dbReference type="EMBL" id="MFC4334522.1"/>
    </source>
</evidence>